<comment type="caution">
    <text evidence="5">The sequence shown here is derived from an EMBL/GenBank/DDBJ whole genome shotgun (WGS) entry which is preliminary data.</text>
</comment>
<evidence type="ECO:0000256" key="1">
    <source>
        <dbReference type="PROSITE-ProRule" id="PRU00703"/>
    </source>
</evidence>
<reference evidence="5 6" key="2">
    <citation type="submission" date="2017-12" db="EMBL/GenBank/DDBJ databases">
        <title>Genome sequence of Rhizobium sullae HCNT1 isolated from Sulla coronaria nodules and featuring peculiar denitrification phenotypes.</title>
        <authorList>
            <person name="De Diego-Diaz B."/>
            <person name="Treu L."/>
            <person name="Campanaro S."/>
            <person name="Da Silva Duarte V."/>
            <person name="Basaglia M."/>
            <person name="Favaro L."/>
            <person name="Casella S."/>
            <person name="Squartini A."/>
        </authorList>
    </citation>
    <scope>NUCLEOTIDE SEQUENCE [LARGE SCALE GENOMIC DNA]</scope>
    <source>
        <strain evidence="5 6">HCNT1</strain>
    </source>
</reference>
<dbReference type="Proteomes" id="UP000232164">
    <property type="component" value="Unassembled WGS sequence"/>
</dbReference>
<dbReference type="PROSITE" id="PS50887">
    <property type="entry name" value="GGDEF"/>
    <property type="match status" value="1"/>
</dbReference>
<proteinExistence type="predicted"/>
<dbReference type="NCBIfam" id="TIGR00254">
    <property type="entry name" value="GGDEF"/>
    <property type="match status" value="1"/>
</dbReference>
<dbReference type="AlphaFoldDB" id="A0A2N0D282"/>
<dbReference type="SUPFAM" id="SSF141868">
    <property type="entry name" value="EAL domain-like"/>
    <property type="match status" value="1"/>
</dbReference>
<gene>
    <name evidence="5" type="ORF">CWR43_26780</name>
</gene>
<feature type="domain" description="CBS" evidence="4">
    <location>
        <begin position="308"/>
        <end position="370"/>
    </location>
</feature>
<dbReference type="Gene3D" id="3.30.70.270">
    <property type="match status" value="1"/>
</dbReference>
<dbReference type="Pfam" id="PF00563">
    <property type="entry name" value="EAL"/>
    <property type="match status" value="1"/>
</dbReference>
<dbReference type="CDD" id="cd01948">
    <property type="entry name" value="EAL"/>
    <property type="match status" value="1"/>
</dbReference>
<evidence type="ECO:0000313" key="6">
    <source>
        <dbReference type="Proteomes" id="UP000232164"/>
    </source>
</evidence>
<protein>
    <submittedName>
        <fullName evidence="5">GGDEF domain-containing protein</fullName>
    </submittedName>
</protein>
<dbReference type="PROSITE" id="PS50883">
    <property type="entry name" value="EAL"/>
    <property type="match status" value="1"/>
</dbReference>
<evidence type="ECO:0000259" key="4">
    <source>
        <dbReference type="PROSITE" id="PS51371"/>
    </source>
</evidence>
<dbReference type="EMBL" id="PIQN01000022">
    <property type="protein sequence ID" value="PKA40214.1"/>
    <property type="molecule type" value="Genomic_DNA"/>
</dbReference>
<dbReference type="InterPro" id="IPR035919">
    <property type="entry name" value="EAL_sf"/>
</dbReference>
<dbReference type="STRING" id="1041146.GCA_000427985_00338"/>
<dbReference type="Gene3D" id="3.20.20.450">
    <property type="entry name" value="EAL domain"/>
    <property type="match status" value="1"/>
</dbReference>
<dbReference type="SMART" id="SM00267">
    <property type="entry name" value="GGDEF"/>
    <property type="match status" value="1"/>
</dbReference>
<dbReference type="PANTHER" id="PTHR33121:SF76">
    <property type="entry name" value="SIGNALING PROTEIN"/>
    <property type="match status" value="1"/>
</dbReference>
<dbReference type="InterPro" id="IPR000160">
    <property type="entry name" value="GGDEF_dom"/>
</dbReference>
<name>A0A2N0D282_RHISU</name>
<organism evidence="5 6">
    <name type="scientific">Rhizobium sullae</name>
    <name type="common">Rhizobium hedysari</name>
    <dbReference type="NCBI Taxonomy" id="50338"/>
    <lineage>
        <taxon>Bacteria</taxon>
        <taxon>Pseudomonadati</taxon>
        <taxon>Pseudomonadota</taxon>
        <taxon>Alphaproteobacteria</taxon>
        <taxon>Hyphomicrobiales</taxon>
        <taxon>Rhizobiaceae</taxon>
        <taxon>Rhizobium/Agrobacterium group</taxon>
        <taxon>Rhizobium</taxon>
    </lineage>
</organism>
<evidence type="ECO:0000259" key="3">
    <source>
        <dbReference type="PROSITE" id="PS50887"/>
    </source>
</evidence>
<dbReference type="SMART" id="SM00052">
    <property type="entry name" value="EAL"/>
    <property type="match status" value="1"/>
</dbReference>
<dbReference type="PANTHER" id="PTHR33121">
    <property type="entry name" value="CYCLIC DI-GMP PHOSPHODIESTERASE PDEF"/>
    <property type="match status" value="1"/>
</dbReference>
<dbReference type="Gene3D" id="3.10.580.10">
    <property type="entry name" value="CBS-domain"/>
    <property type="match status" value="1"/>
</dbReference>
<dbReference type="InterPro" id="IPR001633">
    <property type="entry name" value="EAL_dom"/>
</dbReference>
<feature type="domain" description="EAL" evidence="2">
    <location>
        <begin position="38"/>
        <end position="290"/>
    </location>
</feature>
<dbReference type="GO" id="GO:0071111">
    <property type="term" value="F:cyclic-guanylate-specific phosphodiesterase activity"/>
    <property type="evidence" value="ECO:0007669"/>
    <property type="project" value="InterPro"/>
</dbReference>
<dbReference type="InterPro" id="IPR050706">
    <property type="entry name" value="Cyclic-di-GMP_PDE-like"/>
</dbReference>
<evidence type="ECO:0000313" key="5">
    <source>
        <dbReference type="EMBL" id="PKA40214.1"/>
    </source>
</evidence>
<dbReference type="SUPFAM" id="SSF55073">
    <property type="entry name" value="Nucleotide cyclase"/>
    <property type="match status" value="1"/>
</dbReference>
<dbReference type="SUPFAM" id="SSF54631">
    <property type="entry name" value="CBS-domain pair"/>
    <property type="match status" value="1"/>
</dbReference>
<keyword evidence="1" id="KW-0129">CBS domain</keyword>
<dbReference type="InterPro" id="IPR046342">
    <property type="entry name" value="CBS_dom_sf"/>
</dbReference>
<dbReference type="InterPro" id="IPR000644">
    <property type="entry name" value="CBS_dom"/>
</dbReference>
<dbReference type="InterPro" id="IPR043128">
    <property type="entry name" value="Rev_trsase/Diguanyl_cyclase"/>
</dbReference>
<sequence>MFAKGFIDPLSSSSLRKRRLHSGEFGMSLAAAVEPGVLRRYASDQIVTLAKLVIENAFQPIVEAGTGTVFGYESLMRGQERIGFDSPVEILDEAHRAGQLLQLEQMVASRALAKFATLGNYSGSTLFLNLDVRLIPHGDRLIETLLHHLKAANIPPSSVCFEFSERFDNTSVPEFEALVSKLRKTGFKLAIDDFGVGHGEMKLLCDYAVDYLKIDRHFVADIDRKPRKRHLLKNIVNIAHVLGTRVIAEGIESEAEFLACREYGVDLVQGWFIARPTPHTSELVSSFPHLQDLGKSKHNTQSLDEILIRKQIEVLPTVYENDSIDTVFELFHRNPRQAYFPVLNANGEPRGIIHEHHLKEYIYQPFGRDLLKNKVYGRTISHFVEMAPIVGLDSDAERLMTIFANMEGSNCLILTDNMRYAGVVSAASLIKVINEKQLKTAQDQNPLTSLPGNRAIRDFMRQCGRDGDEVRHFCYCDFDNFKPFNDAYGFHLGDHAISLFAALMRRYFFAERHFLGHVGGDDFFVGVVGWTKEELTEILNRLISDFHDDVLDLYSDEDRAAGRIRGHDRAGTEALFPLMRCSIGVLELPEGLVIDDINRVSAEIAHIKAEAKDSADGLIFHPLGEAN</sequence>
<reference evidence="5 6" key="1">
    <citation type="submission" date="2017-11" db="EMBL/GenBank/DDBJ databases">
        <authorList>
            <person name="Han C.G."/>
        </authorList>
    </citation>
    <scope>NUCLEOTIDE SEQUENCE [LARGE SCALE GENOMIC DNA]</scope>
    <source>
        <strain evidence="5 6">HCNT1</strain>
    </source>
</reference>
<dbReference type="PROSITE" id="PS51371">
    <property type="entry name" value="CBS"/>
    <property type="match status" value="1"/>
</dbReference>
<evidence type="ECO:0000259" key="2">
    <source>
        <dbReference type="PROSITE" id="PS50883"/>
    </source>
</evidence>
<dbReference type="Pfam" id="PF00990">
    <property type="entry name" value="GGDEF"/>
    <property type="match status" value="1"/>
</dbReference>
<accession>A0A2N0D282</accession>
<dbReference type="InterPro" id="IPR029787">
    <property type="entry name" value="Nucleotide_cyclase"/>
</dbReference>
<feature type="domain" description="GGDEF" evidence="3">
    <location>
        <begin position="469"/>
        <end position="627"/>
    </location>
</feature>
<dbReference type="Pfam" id="PF00571">
    <property type="entry name" value="CBS"/>
    <property type="match status" value="1"/>
</dbReference>